<keyword evidence="7" id="KW-1185">Reference proteome</keyword>
<dbReference type="Proteomes" id="UP000183567">
    <property type="component" value="Unassembled WGS sequence"/>
</dbReference>
<accession>A0A1J8Q5Q6</accession>
<organism evidence="6 7">
    <name type="scientific">Rhizopogon vesiculosus</name>
    <dbReference type="NCBI Taxonomy" id="180088"/>
    <lineage>
        <taxon>Eukaryota</taxon>
        <taxon>Fungi</taxon>
        <taxon>Dikarya</taxon>
        <taxon>Basidiomycota</taxon>
        <taxon>Agaricomycotina</taxon>
        <taxon>Agaricomycetes</taxon>
        <taxon>Agaricomycetidae</taxon>
        <taxon>Boletales</taxon>
        <taxon>Suillineae</taxon>
        <taxon>Rhizopogonaceae</taxon>
        <taxon>Rhizopogon</taxon>
    </lineage>
</organism>
<proteinExistence type="inferred from homology"/>
<evidence type="ECO:0000256" key="4">
    <source>
        <dbReference type="ARBA" id="ARBA00022840"/>
    </source>
</evidence>
<dbReference type="SUPFAM" id="SSF52540">
    <property type="entry name" value="P-loop containing nucleoside triphosphate hydrolases"/>
    <property type="match status" value="1"/>
</dbReference>
<dbReference type="GO" id="GO:0016887">
    <property type="term" value="F:ATP hydrolysis activity"/>
    <property type="evidence" value="ECO:0007669"/>
    <property type="project" value="InterPro"/>
</dbReference>
<reference evidence="6 7" key="1">
    <citation type="submission" date="2016-03" db="EMBL/GenBank/DDBJ databases">
        <title>Comparative genomics of the ectomycorrhizal sister species Rhizopogon vinicolor and Rhizopogon vesiculosus (Basidiomycota: Boletales) reveals a divergence of the mating type B locus.</title>
        <authorList>
            <person name="Mujic A.B."/>
            <person name="Kuo A."/>
            <person name="Tritt A."/>
            <person name="Lipzen A."/>
            <person name="Chen C."/>
            <person name="Johnson J."/>
            <person name="Sharma A."/>
            <person name="Barry K."/>
            <person name="Grigoriev I.V."/>
            <person name="Spatafora J.W."/>
        </authorList>
    </citation>
    <scope>NUCLEOTIDE SEQUENCE [LARGE SCALE GENOMIC DNA]</scope>
    <source>
        <strain evidence="6 7">AM-OR11-056</strain>
    </source>
</reference>
<dbReference type="InterPro" id="IPR050173">
    <property type="entry name" value="ABC_transporter_C-like"/>
</dbReference>
<dbReference type="AlphaFoldDB" id="A0A1J8Q5Q6"/>
<evidence type="ECO:0000259" key="5">
    <source>
        <dbReference type="Pfam" id="PF00005"/>
    </source>
</evidence>
<keyword evidence="3" id="KW-0547">Nucleotide-binding</keyword>
<dbReference type="OrthoDB" id="2681866at2759"/>
<comment type="caution">
    <text evidence="6">The sequence shown here is derived from an EMBL/GenBank/DDBJ whole genome shotgun (WGS) entry which is preliminary data.</text>
</comment>
<evidence type="ECO:0000256" key="3">
    <source>
        <dbReference type="ARBA" id="ARBA00022741"/>
    </source>
</evidence>
<dbReference type="STRING" id="180088.A0A1J8Q5Q6"/>
<name>A0A1J8Q5Q6_9AGAM</name>
<evidence type="ECO:0000256" key="2">
    <source>
        <dbReference type="ARBA" id="ARBA00009726"/>
    </source>
</evidence>
<dbReference type="Gene3D" id="3.40.50.300">
    <property type="entry name" value="P-loop containing nucleotide triphosphate hydrolases"/>
    <property type="match status" value="1"/>
</dbReference>
<dbReference type="GO" id="GO:0016020">
    <property type="term" value="C:membrane"/>
    <property type="evidence" value="ECO:0007669"/>
    <property type="project" value="UniProtKB-SubCell"/>
</dbReference>
<dbReference type="Pfam" id="PF00005">
    <property type="entry name" value="ABC_tran"/>
    <property type="match status" value="1"/>
</dbReference>
<dbReference type="EMBL" id="LVVM01002749">
    <property type="protein sequence ID" value="OJA15999.1"/>
    <property type="molecule type" value="Genomic_DNA"/>
</dbReference>
<comment type="subcellular location">
    <subcellularLocation>
        <location evidence="1">Membrane</location>
        <topology evidence="1">Multi-pass membrane protein</topology>
    </subcellularLocation>
</comment>
<comment type="similarity">
    <text evidence="2">Belongs to the ABC transporter superfamily. ABCC family. Conjugate transporter (TC 3.A.1.208) subfamily.</text>
</comment>
<dbReference type="InterPro" id="IPR027417">
    <property type="entry name" value="P-loop_NTPase"/>
</dbReference>
<dbReference type="CDD" id="cd03250">
    <property type="entry name" value="ABCC_MRP_domain1"/>
    <property type="match status" value="1"/>
</dbReference>
<evidence type="ECO:0000256" key="1">
    <source>
        <dbReference type="ARBA" id="ARBA00004141"/>
    </source>
</evidence>
<dbReference type="InterPro" id="IPR003439">
    <property type="entry name" value="ABC_transporter-like_ATP-bd"/>
</dbReference>
<evidence type="ECO:0000313" key="7">
    <source>
        <dbReference type="Proteomes" id="UP000183567"/>
    </source>
</evidence>
<dbReference type="GO" id="GO:0005524">
    <property type="term" value="F:ATP binding"/>
    <property type="evidence" value="ECO:0007669"/>
    <property type="project" value="UniProtKB-KW"/>
</dbReference>
<keyword evidence="4" id="KW-0067">ATP-binding</keyword>
<protein>
    <recommendedName>
        <fullName evidence="5">ABC transporter domain-containing protein</fullName>
    </recommendedName>
</protein>
<dbReference type="InterPro" id="IPR017871">
    <property type="entry name" value="ABC_transporter-like_CS"/>
</dbReference>
<feature type="domain" description="ABC transporter" evidence="5">
    <location>
        <begin position="9"/>
        <end position="101"/>
    </location>
</feature>
<dbReference type="PANTHER" id="PTHR24223:SF456">
    <property type="entry name" value="MULTIDRUG RESISTANCE-ASSOCIATED PROTEIN LETHAL(2)03659"/>
    <property type="match status" value="1"/>
</dbReference>
<dbReference type="GO" id="GO:0042626">
    <property type="term" value="F:ATPase-coupled transmembrane transporter activity"/>
    <property type="evidence" value="ECO:0007669"/>
    <property type="project" value="TreeGrafter"/>
</dbReference>
<evidence type="ECO:0000313" key="6">
    <source>
        <dbReference type="EMBL" id="OJA15999.1"/>
    </source>
</evidence>
<gene>
    <name evidence="6" type="ORF">AZE42_13449</name>
</gene>
<feature type="non-terminal residue" evidence="6">
    <location>
        <position position="162"/>
    </location>
</feature>
<dbReference type="PANTHER" id="PTHR24223">
    <property type="entry name" value="ATP-BINDING CASSETTE SUB-FAMILY C"/>
    <property type="match status" value="1"/>
</dbReference>
<dbReference type="PROSITE" id="PS00211">
    <property type="entry name" value="ABC_TRANSPORTER_1"/>
    <property type="match status" value="1"/>
</dbReference>
<sequence length="162" mass="18340">MRRISGKVEFGGSLGYCAQNAWIQNTTIRDNICFGRSFDEERYWRAVRDACLEPDLEMLPNYDLTEVGEKGISLSGGQKQRINICRAIYCNTDIQIFDDPLSALDAPVGKAVFENVLKRNTGKTRILVTHALHFLPDVDYIYTIVDGRIAERGTYPELMAND</sequence>